<accession>A0A3P3TUQ7</accession>
<dbReference type="RefSeq" id="WP_128629771.1">
    <property type="nucleotide sequence ID" value="NZ_RRCN01000001.1"/>
</dbReference>
<keyword evidence="2" id="KW-1185">Reference proteome</keyword>
<dbReference type="Proteomes" id="UP000267017">
    <property type="component" value="Unassembled WGS sequence"/>
</dbReference>
<reference evidence="1 2" key="1">
    <citation type="submission" date="2018-11" db="EMBL/GenBank/DDBJ databases">
        <title>Genome sequencing of Paenibacillus sp. KCOM 3021 (= ChDC PVNT-B20).</title>
        <authorList>
            <person name="Kook J.-K."/>
            <person name="Park S.-N."/>
            <person name="Lim Y.K."/>
        </authorList>
    </citation>
    <scope>NUCLEOTIDE SEQUENCE [LARGE SCALE GENOMIC DNA]</scope>
    <source>
        <strain evidence="1 2">KCOM 3021</strain>
    </source>
</reference>
<comment type="caution">
    <text evidence="1">The sequence shown here is derived from an EMBL/GenBank/DDBJ whole genome shotgun (WGS) entry which is preliminary data.</text>
</comment>
<sequence>MFDEKEEWEDVISSGRENLAEFVWKLGYSVRDFNYVVAAVRDSDQYKSAVSEMYEVIEEQNIKEEFGDTLGWLMLNAGIEEVFKDYKGCPKFFSEMLEVLKYGHCPCGWNGRWPKGTLYVY</sequence>
<gene>
    <name evidence="1" type="ORF">EHV15_01800</name>
</gene>
<dbReference type="AlphaFoldDB" id="A0A3P3TUQ7"/>
<evidence type="ECO:0000313" key="2">
    <source>
        <dbReference type="Proteomes" id="UP000267017"/>
    </source>
</evidence>
<dbReference type="OrthoDB" id="1426432at2"/>
<name>A0A3P3TUQ7_9BACL</name>
<organism evidence="1 2">
    <name type="scientific">Paenibacillus oralis</name>
    <dbReference type="NCBI Taxonomy" id="2490856"/>
    <lineage>
        <taxon>Bacteria</taxon>
        <taxon>Bacillati</taxon>
        <taxon>Bacillota</taxon>
        <taxon>Bacilli</taxon>
        <taxon>Bacillales</taxon>
        <taxon>Paenibacillaceae</taxon>
        <taxon>Paenibacillus</taxon>
    </lineage>
</organism>
<dbReference type="EMBL" id="RRCN01000001">
    <property type="protein sequence ID" value="RRJ61847.1"/>
    <property type="molecule type" value="Genomic_DNA"/>
</dbReference>
<protein>
    <submittedName>
        <fullName evidence="1">Uncharacterized protein</fullName>
    </submittedName>
</protein>
<evidence type="ECO:0000313" key="1">
    <source>
        <dbReference type="EMBL" id="RRJ61847.1"/>
    </source>
</evidence>
<proteinExistence type="predicted"/>